<organism evidence="2 3">
    <name type="scientific">Cinchona calisaya</name>
    <dbReference type="NCBI Taxonomy" id="153742"/>
    <lineage>
        <taxon>Eukaryota</taxon>
        <taxon>Viridiplantae</taxon>
        <taxon>Streptophyta</taxon>
        <taxon>Embryophyta</taxon>
        <taxon>Tracheophyta</taxon>
        <taxon>Spermatophyta</taxon>
        <taxon>Magnoliopsida</taxon>
        <taxon>eudicotyledons</taxon>
        <taxon>Gunneridae</taxon>
        <taxon>Pentapetalae</taxon>
        <taxon>asterids</taxon>
        <taxon>lamiids</taxon>
        <taxon>Gentianales</taxon>
        <taxon>Rubiaceae</taxon>
        <taxon>Cinchonoideae</taxon>
        <taxon>Cinchoneae</taxon>
        <taxon>Cinchona</taxon>
    </lineage>
</organism>
<accession>A0ABD3AFI5</accession>
<comment type="caution">
    <text evidence="2">The sequence shown here is derived from an EMBL/GenBank/DDBJ whole genome shotgun (WGS) entry which is preliminary data.</text>
</comment>
<evidence type="ECO:0000313" key="2">
    <source>
        <dbReference type="EMBL" id="KAL3529232.1"/>
    </source>
</evidence>
<feature type="region of interest" description="Disordered" evidence="1">
    <location>
        <begin position="1"/>
        <end position="52"/>
    </location>
</feature>
<reference evidence="2 3" key="1">
    <citation type="submission" date="2024-11" db="EMBL/GenBank/DDBJ databases">
        <title>A near-complete genome assembly of Cinchona calisaya.</title>
        <authorList>
            <person name="Lian D.C."/>
            <person name="Zhao X.W."/>
            <person name="Wei L."/>
        </authorList>
    </citation>
    <scope>NUCLEOTIDE SEQUENCE [LARGE SCALE GENOMIC DNA]</scope>
    <source>
        <tissue evidence="2">Nenye</tissue>
    </source>
</reference>
<feature type="compositionally biased region" description="Basic and acidic residues" evidence="1">
    <location>
        <begin position="1"/>
        <end position="18"/>
    </location>
</feature>
<protein>
    <submittedName>
        <fullName evidence="2">Uncharacterized protein</fullName>
    </submittedName>
</protein>
<name>A0ABD3AFI5_9GENT</name>
<dbReference type="Proteomes" id="UP001630127">
    <property type="component" value="Unassembled WGS sequence"/>
</dbReference>
<proteinExistence type="predicted"/>
<dbReference type="EMBL" id="JBJUIK010000004">
    <property type="protein sequence ID" value="KAL3529232.1"/>
    <property type="molecule type" value="Genomic_DNA"/>
</dbReference>
<gene>
    <name evidence="2" type="ORF">ACH5RR_008554</name>
</gene>
<sequence length="92" mass="10139">MMAEKEKVRRLDFGEGKGKGLGRSGVVAVGESRGSGTGQRNKSKSSSSKDDDHLNHFLLFLDKTEFGHVGKLERFSYYVAKQIGFKDGNECP</sequence>
<evidence type="ECO:0000256" key="1">
    <source>
        <dbReference type="SAM" id="MobiDB-lite"/>
    </source>
</evidence>
<evidence type="ECO:0000313" key="3">
    <source>
        <dbReference type="Proteomes" id="UP001630127"/>
    </source>
</evidence>
<keyword evidence="3" id="KW-1185">Reference proteome</keyword>
<dbReference type="AlphaFoldDB" id="A0ABD3AFI5"/>